<dbReference type="AlphaFoldDB" id="E0VUP0"/>
<proteinExistence type="predicted"/>
<keyword evidence="4" id="KW-1185">Reference proteome</keyword>
<dbReference type="HOGENOM" id="CLU_641443_0_0_1"/>
<dbReference type="VEuPathDB" id="VectorBase:PHUM452770"/>
<evidence type="ECO:0000256" key="1">
    <source>
        <dbReference type="SAM" id="MobiDB-lite"/>
    </source>
</evidence>
<dbReference type="GeneID" id="8230487"/>
<evidence type="ECO:0000313" key="3">
    <source>
        <dbReference type="EnsemblMetazoa" id="PHUM452770-PA"/>
    </source>
</evidence>
<dbReference type="CTD" id="8230487"/>
<feature type="compositionally biased region" description="Basic and acidic residues" evidence="1">
    <location>
        <begin position="365"/>
        <end position="381"/>
    </location>
</feature>
<dbReference type="PANTHER" id="PTHR21055:SF3">
    <property type="entry name" value="PROTEIN PHOSPHATASE 1 REGULATORY SUBUNIT 36"/>
    <property type="match status" value="1"/>
</dbReference>
<dbReference type="KEGG" id="phu:Phum_PHUM452770"/>
<dbReference type="Pfam" id="PF14895">
    <property type="entry name" value="PPPI_inhib"/>
    <property type="match status" value="1"/>
</dbReference>
<feature type="region of interest" description="Disordered" evidence="1">
    <location>
        <begin position="327"/>
        <end position="346"/>
    </location>
</feature>
<name>E0VUP0_PEDHC</name>
<dbReference type="GO" id="GO:0019902">
    <property type="term" value="F:phosphatase binding"/>
    <property type="evidence" value="ECO:0007669"/>
    <property type="project" value="InterPro"/>
</dbReference>
<dbReference type="InParanoid" id="E0VUP0"/>
<dbReference type="PANTHER" id="PTHR21055">
    <property type="entry name" value="PROTEIN PHOSPHATASE 1 REGULATORY SUBUNIT 36"/>
    <property type="match status" value="1"/>
</dbReference>
<evidence type="ECO:0008006" key="5">
    <source>
        <dbReference type="Google" id="ProtNLM"/>
    </source>
</evidence>
<organism>
    <name type="scientific">Pediculus humanus subsp. corporis</name>
    <name type="common">Body louse</name>
    <dbReference type="NCBI Taxonomy" id="121224"/>
    <lineage>
        <taxon>Eukaryota</taxon>
        <taxon>Metazoa</taxon>
        <taxon>Ecdysozoa</taxon>
        <taxon>Arthropoda</taxon>
        <taxon>Hexapoda</taxon>
        <taxon>Insecta</taxon>
        <taxon>Pterygota</taxon>
        <taxon>Neoptera</taxon>
        <taxon>Paraneoptera</taxon>
        <taxon>Psocodea</taxon>
        <taxon>Troctomorpha</taxon>
        <taxon>Phthiraptera</taxon>
        <taxon>Anoplura</taxon>
        <taxon>Pediculidae</taxon>
        <taxon>Pediculus</taxon>
    </lineage>
</organism>
<dbReference type="RefSeq" id="XP_002429834.1">
    <property type="nucleotide sequence ID" value="XM_002429789.1"/>
</dbReference>
<reference evidence="3" key="3">
    <citation type="submission" date="2021-02" db="UniProtKB">
        <authorList>
            <consortium name="EnsemblMetazoa"/>
        </authorList>
    </citation>
    <scope>IDENTIFICATION</scope>
    <source>
        <strain evidence="3">USDA</strain>
    </source>
</reference>
<protein>
    <recommendedName>
        <fullName evidence="5">Protein phosphatase 1 regulatory subunit 36</fullName>
    </recommendedName>
</protein>
<evidence type="ECO:0000313" key="4">
    <source>
        <dbReference type="Proteomes" id="UP000009046"/>
    </source>
</evidence>
<dbReference type="Proteomes" id="UP000009046">
    <property type="component" value="Unassembled WGS sequence"/>
</dbReference>
<feature type="compositionally biased region" description="Basic and acidic residues" evidence="1">
    <location>
        <begin position="327"/>
        <end position="345"/>
    </location>
</feature>
<dbReference type="EMBL" id="AAZO01005514">
    <property type="status" value="NOT_ANNOTATED_CDS"/>
    <property type="molecule type" value="Genomic_DNA"/>
</dbReference>
<reference evidence="2" key="1">
    <citation type="submission" date="2007-04" db="EMBL/GenBank/DDBJ databases">
        <title>Annotation of Pediculus humanus corporis strain USDA.</title>
        <authorList>
            <person name="Kirkness E."/>
            <person name="Hannick L."/>
            <person name="Hass B."/>
            <person name="Bruggner R."/>
            <person name="Lawson D."/>
            <person name="Bidwell S."/>
            <person name="Joardar V."/>
            <person name="Caler E."/>
            <person name="Walenz B."/>
            <person name="Inman J."/>
            <person name="Schobel S."/>
            <person name="Galinsky K."/>
            <person name="Amedeo P."/>
            <person name="Strausberg R."/>
        </authorList>
    </citation>
    <scope>NUCLEOTIDE SEQUENCE</scope>
    <source>
        <strain evidence="2">USDA</strain>
    </source>
</reference>
<sequence>MSISSLLFRGLKGGQGVWNDINNELELISLTKEKKLKKKKEKKRTTGINGLTYATMKVDLTFKSTVSDVELMNFRHYLKKKNLGREDHIVTIQDIKIVAMFLCMQPLPTLFYKFFNVSVVNQLLRSCIVYLQFFFQTCETVVKTQQFLKTNRNSRYNPSSHQSMKEDLDDLRVLIGRFYAAVIFSELSSIEISKTDEIIVFECFLKVSTIVVWIALERKYLNTIRIELERIFRTVYFNNFDTTSENSSYNILNEIKKESFVVLHGKISEFDKRKNQGITIGILGLQRRLFDPLLYPCSKRVLKLLITSSPMDVSDERKLLRENAIKKAQRESEPQPPHVFDDLPRIPRPKKYTISVEKKKLGKAGTRDGGDDREKSVKIEGEGSDDGDDDDDDDGDGDDDKEEEEELETVESLAESSFKSAEDDLYTF</sequence>
<gene>
    <name evidence="3" type="primary">8230487</name>
    <name evidence="2" type="ORF">Phum_PHUM452770</name>
</gene>
<evidence type="ECO:0000313" key="2">
    <source>
        <dbReference type="EMBL" id="EEB17096.1"/>
    </source>
</evidence>
<dbReference type="InterPro" id="IPR026142">
    <property type="entry name" value="Pro_pase_1_reg_su_36"/>
</dbReference>
<dbReference type="EnsemblMetazoa" id="PHUM452770-RA">
    <property type="protein sequence ID" value="PHUM452770-PA"/>
    <property type="gene ID" value="PHUM452770"/>
</dbReference>
<dbReference type="OrthoDB" id="6724830at2759"/>
<dbReference type="EMBL" id="DS235787">
    <property type="protein sequence ID" value="EEB17096.1"/>
    <property type="molecule type" value="Genomic_DNA"/>
</dbReference>
<feature type="region of interest" description="Disordered" evidence="1">
    <location>
        <begin position="357"/>
        <end position="428"/>
    </location>
</feature>
<feature type="compositionally biased region" description="Acidic residues" evidence="1">
    <location>
        <begin position="382"/>
        <end position="409"/>
    </location>
</feature>
<reference evidence="2" key="2">
    <citation type="submission" date="2007-04" db="EMBL/GenBank/DDBJ databases">
        <title>The genome of the human body louse.</title>
        <authorList>
            <consortium name="The Human Body Louse Genome Consortium"/>
            <person name="Kirkness E."/>
            <person name="Walenz B."/>
            <person name="Hass B."/>
            <person name="Bruggner R."/>
            <person name="Strausberg R."/>
        </authorList>
    </citation>
    <scope>NUCLEOTIDE SEQUENCE</scope>
    <source>
        <strain evidence="2">USDA</strain>
    </source>
</reference>
<accession>E0VUP0</accession>